<proteinExistence type="inferred from homology"/>
<evidence type="ECO:0000256" key="1">
    <source>
        <dbReference type="ARBA" id="ARBA00009431"/>
    </source>
</evidence>
<dbReference type="EMBL" id="JABTTQ020000004">
    <property type="protein sequence ID" value="KAK6159359.1"/>
    <property type="molecule type" value="Genomic_DNA"/>
</dbReference>
<dbReference type="InterPro" id="IPR029058">
    <property type="entry name" value="AB_hydrolase_fold"/>
</dbReference>
<dbReference type="PANTHER" id="PTHR11802">
    <property type="entry name" value="SERINE PROTEASE FAMILY S10 SERINE CARBOXYPEPTIDASE"/>
    <property type="match status" value="1"/>
</dbReference>
<protein>
    <submittedName>
        <fullName evidence="2">Uncharacterized protein</fullName>
    </submittedName>
</protein>
<dbReference type="Pfam" id="PF00450">
    <property type="entry name" value="Peptidase_S10"/>
    <property type="match status" value="1"/>
</dbReference>
<keyword evidence="3" id="KW-1185">Reference proteome</keyword>
<name>A0ABR0XJJ7_REHGL</name>
<evidence type="ECO:0000313" key="2">
    <source>
        <dbReference type="EMBL" id="KAK6159359.1"/>
    </source>
</evidence>
<comment type="similarity">
    <text evidence="1">Belongs to the peptidase S10 family.</text>
</comment>
<gene>
    <name evidence="2" type="ORF">DH2020_006673</name>
</gene>
<sequence>MEASLSEPENILGGPIDKNRIGNAYIDYADRWAGTYDHFWTSALISDETHNGIIANCNFSSEAPDSDACENYQIKPTQKKEISSYMTFMHHYAVPIPLLPSISSYDPCSDDYVFAYLNTPEVQKALHANITGLPGPWEDCNYDILGDWEDQPDTVLPVIKKLMASGISVWIYR</sequence>
<comment type="caution">
    <text evidence="2">The sequence shown here is derived from an EMBL/GenBank/DDBJ whole genome shotgun (WGS) entry which is preliminary data.</text>
</comment>
<evidence type="ECO:0000313" key="3">
    <source>
        <dbReference type="Proteomes" id="UP001318860"/>
    </source>
</evidence>
<dbReference type="InterPro" id="IPR001563">
    <property type="entry name" value="Peptidase_S10"/>
</dbReference>
<dbReference type="PANTHER" id="PTHR11802:SF460">
    <property type="entry name" value="CARBOXYPEPTIDASE"/>
    <property type="match status" value="1"/>
</dbReference>
<dbReference type="Proteomes" id="UP001318860">
    <property type="component" value="Unassembled WGS sequence"/>
</dbReference>
<reference evidence="2 3" key="1">
    <citation type="journal article" date="2021" name="Comput. Struct. Biotechnol. J.">
        <title>De novo genome assembly of the potent medicinal plant Rehmannia glutinosa using nanopore technology.</title>
        <authorList>
            <person name="Ma L."/>
            <person name="Dong C."/>
            <person name="Song C."/>
            <person name="Wang X."/>
            <person name="Zheng X."/>
            <person name="Niu Y."/>
            <person name="Chen S."/>
            <person name="Feng W."/>
        </authorList>
    </citation>
    <scope>NUCLEOTIDE SEQUENCE [LARGE SCALE GENOMIC DNA]</scope>
    <source>
        <strain evidence="2">DH-2019</strain>
    </source>
</reference>
<organism evidence="2 3">
    <name type="scientific">Rehmannia glutinosa</name>
    <name type="common">Chinese foxglove</name>
    <dbReference type="NCBI Taxonomy" id="99300"/>
    <lineage>
        <taxon>Eukaryota</taxon>
        <taxon>Viridiplantae</taxon>
        <taxon>Streptophyta</taxon>
        <taxon>Embryophyta</taxon>
        <taxon>Tracheophyta</taxon>
        <taxon>Spermatophyta</taxon>
        <taxon>Magnoliopsida</taxon>
        <taxon>eudicotyledons</taxon>
        <taxon>Gunneridae</taxon>
        <taxon>Pentapetalae</taxon>
        <taxon>asterids</taxon>
        <taxon>lamiids</taxon>
        <taxon>Lamiales</taxon>
        <taxon>Orobanchaceae</taxon>
        <taxon>Rehmannieae</taxon>
        <taxon>Rehmannia</taxon>
    </lineage>
</organism>
<dbReference type="Gene3D" id="3.40.50.1820">
    <property type="entry name" value="alpha/beta hydrolase"/>
    <property type="match status" value="1"/>
</dbReference>
<dbReference type="Gene3D" id="6.10.250.940">
    <property type="match status" value="1"/>
</dbReference>
<accession>A0ABR0XJJ7</accession>
<dbReference type="SUPFAM" id="SSF53474">
    <property type="entry name" value="alpha/beta-Hydrolases"/>
    <property type="match status" value="1"/>
</dbReference>